<name>A0ABZ0SGU9_9GAMM</name>
<evidence type="ECO:0000256" key="2">
    <source>
        <dbReference type="SAM" id="Coils"/>
    </source>
</evidence>
<gene>
    <name evidence="3" type="ORF">Thiowin_04697</name>
</gene>
<dbReference type="Gene3D" id="2.40.50.100">
    <property type="match status" value="1"/>
</dbReference>
<keyword evidence="2" id="KW-0175">Coiled coil</keyword>
<sequence length="288" mass="31580">MHPQPAPSLTTTALMCAAIVVLGAQPLAADPRPEGISGFTEAQQDLQLGLSESGRVALISAREGDSVKAGDLILSLDIALIRLDLEQRRLKLEFLADLQLAERRLAMLSDKLQRGRRLRQSDNAISRDELEQIILEHAQAEADLARLRAQKEQERLELALAEEHINRRELRAGFDGILVRLAKAEGESVQPHEPLARLVDASAGRFIGNAEFRQVAFLKPGQRVRLDLLLDGAHQTREGVVSFLSPVMDTASGLIEVKAEFDNRENPVQLGGPAILLPVVSLDNEVVE</sequence>
<keyword evidence="4" id="KW-1185">Reference proteome</keyword>
<dbReference type="Gene3D" id="2.40.30.170">
    <property type="match status" value="1"/>
</dbReference>
<dbReference type="PANTHER" id="PTHR30469">
    <property type="entry name" value="MULTIDRUG RESISTANCE PROTEIN MDTA"/>
    <property type="match status" value="1"/>
</dbReference>
<dbReference type="InterPro" id="IPR006143">
    <property type="entry name" value="RND_pump_MFP"/>
</dbReference>
<protein>
    <submittedName>
        <fullName evidence="3">Multidrug resistance protein MdtN</fullName>
    </submittedName>
</protein>
<feature type="coiled-coil region" evidence="2">
    <location>
        <begin position="98"/>
        <end position="164"/>
    </location>
</feature>
<proteinExistence type="inferred from homology"/>
<evidence type="ECO:0000256" key="1">
    <source>
        <dbReference type="ARBA" id="ARBA00009477"/>
    </source>
</evidence>
<evidence type="ECO:0000313" key="3">
    <source>
        <dbReference type="EMBL" id="WPL19560.1"/>
    </source>
</evidence>
<dbReference type="NCBIfam" id="TIGR01730">
    <property type="entry name" value="RND_mfp"/>
    <property type="match status" value="1"/>
</dbReference>
<dbReference type="PANTHER" id="PTHR30469:SF15">
    <property type="entry name" value="HLYD FAMILY OF SECRETION PROTEINS"/>
    <property type="match status" value="1"/>
</dbReference>
<organism evidence="3 4">
    <name type="scientific">Thiorhodovibrio winogradskyi</name>
    <dbReference type="NCBI Taxonomy" id="77007"/>
    <lineage>
        <taxon>Bacteria</taxon>
        <taxon>Pseudomonadati</taxon>
        <taxon>Pseudomonadota</taxon>
        <taxon>Gammaproteobacteria</taxon>
        <taxon>Chromatiales</taxon>
        <taxon>Chromatiaceae</taxon>
        <taxon>Thiorhodovibrio</taxon>
    </lineage>
</organism>
<dbReference type="EMBL" id="CP121472">
    <property type="protein sequence ID" value="WPL19560.1"/>
    <property type="molecule type" value="Genomic_DNA"/>
</dbReference>
<comment type="similarity">
    <text evidence="1">Belongs to the membrane fusion protein (MFP) (TC 8.A.1) family.</text>
</comment>
<dbReference type="RefSeq" id="WP_328985309.1">
    <property type="nucleotide sequence ID" value="NZ_CP121472.1"/>
</dbReference>
<dbReference type="SUPFAM" id="SSF111369">
    <property type="entry name" value="HlyD-like secretion proteins"/>
    <property type="match status" value="1"/>
</dbReference>
<dbReference type="Proteomes" id="UP001432180">
    <property type="component" value="Chromosome"/>
</dbReference>
<reference evidence="3 4" key="1">
    <citation type="journal article" date="2023" name="Microorganisms">
        <title>Thiorhodovibrio frisius and Trv. litoralis spp. nov., Two Novel Members from a Clade of Fastidious Purple Sulfur Bacteria That Exhibit Unique Red-Shifted Light-Harvesting Capabilities.</title>
        <authorList>
            <person name="Methner A."/>
            <person name="Kuzyk S.B."/>
            <person name="Petersen J."/>
            <person name="Bauer S."/>
            <person name="Brinkmann H."/>
            <person name="Sichau K."/>
            <person name="Wanner G."/>
            <person name="Wolf J."/>
            <person name="Neumann-Schaal M."/>
            <person name="Henke P."/>
            <person name="Tank M."/>
            <person name="Sproer C."/>
            <person name="Bunk B."/>
            <person name="Overmann J."/>
        </authorList>
    </citation>
    <scope>NUCLEOTIDE SEQUENCE [LARGE SCALE GENOMIC DNA]</scope>
    <source>
        <strain evidence="3 4">DSM 6702</strain>
    </source>
</reference>
<accession>A0ABZ0SGU9</accession>
<evidence type="ECO:0000313" key="4">
    <source>
        <dbReference type="Proteomes" id="UP001432180"/>
    </source>
</evidence>
<dbReference type="Gene3D" id="1.10.287.470">
    <property type="entry name" value="Helix hairpin bin"/>
    <property type="match status" value="1"/>
</dbReference>